<reference evidence="11" key="2">
    <citation type="submission" date="2021-05" db="EMBL/GenBank/DDBJ databases">
        <title>Protein family content uncovers lineage relationships and bacterial pathway maintenance mechanisms in DPANN archaea.</title>
        <authorList>
            <person name="Castelle C.J."/>
            <person name="Meheust R."/>
            <person name="Jaffe A.L."/>
            <person name="Seitz K."/>
            <person name="Gong X."/>
            <person name="Baker B.J."/>
            <person name="Banfield J.F."/>
        </authorList>
    </citation>
    <scope>NUCLEOTIDE SEQUENCE</scope>
    <source>
        <strain evidence="11">RIFCSPHIGHO2_01_FULL_AR10_44_11</strain>
    </source>
</reference>
<dbReference type="InterPro" id="IPR016454">
    <property type="entry name" value="Cysteine_dSase"/>
</dbReference>
<evidence type="ECO:0000256" key="9">
    <source>
        <dbReference type="RuleBase" id="RU004504"/>
    </source>
</evidence>
<keyword evidence="6" id="KW-0663">Pyridoxal phosphate</keyword>
<reference evidence="11" key="1">
    <citation type="submission" date="2021-03" db="EMBL/GenBank/DDBJ databases">
        <authorList>
            <person name="Jaffe A."/>
        </authorList>
    </citation>
    <scope>NUCLEOTIDE SEQUENCE</scope>
    <source>
        <strain evidence="11">RIFCSPHIGHO2_01_FULL_AR10_44_11</strain>
    </source>
</reference>
<dbReference type="Gene3D" id="3.40.640.10">
    <property type="entry name" value="Type I PLP-dependent aspartate aminotransferase-like (Major domain)"/>
    <property type="match status" value="1"/>
</dbReference>
<evidence type="ECO:0000256" key="7">
    <source>
        <dbReference type="ARBA" id="ARBA00023004"/>
    </source>
</evidence>
<dbReference type="EMBL" id="JAGVWD010000035">
    <property type="protein sequence ID" value="MBS3057441.1"/>
    <property type="molecule type" value="Genomic_DNA"/>
</dbReference>
<comment type="caution">
    <text evidence="11">The sequence shown here is derived from an EMBL/GenBank/DDBJ whole genome shotgun (WGS) entry which is preliminary data.</text>
</comment>
<keyword evidence="7" id="KW-0408">Iron</keyword>
<dbReference type="AlphaFoldDB" id="A0A8T4KSU8"/>
<dbReference type="PANTHER" id="PTHR11601:SF34">
    <property type="entry name" value="CYSTEINE DESULFURASE"/>
    <property type="match status" value="1"/>
</dbReference>
<dbReference type="PANTHER" id="PTHR11601">
    <property type="entry name" value="CYSTEINE DESULFURYLASE FAMILY MEMBER"/>
    <property type="match status" value="1"/>
</dbReference>
<dbReference type="InterPro" id="IPR018247">
    <property type="entry name" value="EF_Hand_1_Ca_BS"/>
</dbReference>
<dbReference type="PIRSF" id="PIRSF005572">
    <property type="entry name" value="NifS"/>
    <property type="match status" value="1"/>
</dbReference>
<dbReference type="PROSITE" id="PS00018">
    <property type="entry name" value="EF_HAND_1"/>
    <property type="match status" value="1"/>
</dbReference>
<dbReference type="SUPFAM" id="SSF53383">
    <property type="entry name" value="PLP-dependent transferases"/>
    <property type="match status" value="1"/>
</dbReference>
<dbReference type="GO" id="GO:0046872">
    <property type="term" value="F:metal ion binding"/>
    <property type="evidence" value="ECO:0007669"/>
    <property type="project" value="UniProtKB-KW"/>
</dbReference>
<evidence type="ECO:0000256" key="2">
    <source>
        <dbReference type="ARBA" id="ARBA00006490"/>
    </source>
</evidence>
<feature type="domain" description="Aminotransferase class V" evidence="10">
    <location>
        <begin position="4"/>
        <end position="324"/>
    </location>
</feature>
<evidence type="ECO:0000313" key="12">
    <source>
        <dbReference type="Proteomes" id="UP000677687"/>
    </source>
</evidence>
<dbReference type="InterPro" id="IPR015422">
    <property type="entry name" value="PyrdxlP-dep_Trfase_small"/>
</dbReference>
<keyword evidence="5" id="KW-0479">Metal-binding</keyword>
<dbReference type="InterPro" id="IPR015424">
    <property type="entry name" value="PyrdxlP-dep_Trfase"/>
</dbReference>
<evidence type="ECO:0000256" key="6">
    <source>
        <dbReference type="ARBA" id="ARBA00022898"/>
    </source>
</evidence>
<evidence type="ECO:0000256" key="4">
    <source>
        <dbReference type="ARBA" id="ARBA00022679"/>
    </source>
</evidence>
<dbReference type="GO" id="GO:0031071">
    <property type="term" value="F:cysteine desulfurase activity"/>
    <property type="evidence" value="ECO:0007669"/>
    <property type="project" value="UniProtKB-EC"/>
</dbReference>
<keyword evidence="4" id="KW-0808">Transferase</keyword>
<dbReference type="Pfam" id="PF00266">
    <property type="entry name" value="Aminotran_5"/>
    <property type="match status" value="1"/>
</dbReference>
<feature type="non-terminal residue" evidence="11">
    <location>
        <position position="324"/>
    </location>
</feature>
<dbReference type="FunFam" id="3.40.640.10:FF:000003">
    <property type="entry name" value="Cysteine desulfurase IscS"/>
    <property type="match status" value="1"/>
</dbReference>
<dbReference type="InterPro" id="IPR020578">
    <property type="entry name" value="Aminotrans_V_PyrdxlP_BS"/>
</dbReference>
<dbReference type="Proteomes" id="UP000677687">
    <property type="component" value="Unassembled WGS sequence"/>
</dbReference>
<evidence type="ECO:0000256" key="3">
    <source>
        <dbReference type="ARBA" id="ARBA00012239"/>
    </source>
</evidence>
<gene>
    <name evidence="11" type="ORF">J4415_02325</name>
</gene>
<sequence length="324" mass="35455">MRRIYLDHAATTPIDGRALKAMMPYFSEKYGNAGSLHYFGNEAKKEMESSRTQIAKAINAEPNEIIFTSGGTESDNLALQEVAYPNKSRGNHIITTRMEHHAVLHTCEFLEKDGFDVTYLDVSKGGFIDLKDLESAITEKTILVSVMHANNEIGTIQPIAAIGKICRERGIYFHTDAVQTVGKIPIDVKKMNIDLLSASAHKFYGPKGVGFLYVRKGTNIHPLMHGGGQENGLRSGTENVAGIVGMAEALKISLKEMKKENARELKLRNKLIKGCLKIKDSWLNGALKNRLAGNANLGFDFVEGESIVIMLDEKGIAASTGSAC</sequence>
<proteinExistence type="inferred from homology"/>
<evidence type="ECO:0000256" key="8">
    <source>
        <dbReference type="ARBA" id="ARBA00023014"/>
    </source>
</evidence>
<protein>
    <recommendedName>
        <fullName evidence="3">cysteine desulfurase</fullName>
        <ecNumber evidence="3">2.8.1.7</ecNumber>
    </recommendedName>
</protein>
<dbReference type="InterPro" id="IPR015421">
    <property type="entry name" value="PyrdxlP-dep_Trfase_major"/>
</dbReference>
<evidence type="ECO:0000259" key="10">
    <source>
        <dbReference type="Pfam" id="PF00266"/>
    </source>
</evidence>
<name>A0A8T4KSU8_9ARCH</name>
<evidence type="ECO:0000256" key="1">
    <source>
        <dbReference type="ARBA" id="ARBA00001933"/>
    </source>
</evidence>
<organism evidence="11 12">
    <name type="scientific">Candidatus Iainarchaeum sp</name>
    <dbReference type="NCBI Taxonomy" id="3101447"/>
    <lineage>
        <taxon>Archaea</taxon>
        <taxon>Candidatus Iainarchaeota</taxon>
        <taxon>Candidatus Iainarchaeia</taxon>
        <taxon>Candidatus Iainarchaeales</taxon>
        <taxon>Candidatus Iainarchaeaceae</taxon>
        <taxon>Candidatus Iainarchaeum</taxon>
    </lineage>
</organism>
<evidence type="ECO:0000256" key="5">
    <source>
        <dbReference type="ARBA" id="ARBA00022723"/>
    </source>
</evidence>
<comment type="cofactor">
    <cofactor evidence="1 9">
        <name>pyridoxal 5'-phosphate</name>
        <dbReference type="ChEBI" id="CHEBI:597326"/>
    </cofactor>
</comment>
<evidence type="ECO:0000313" key="11">
    <source>
        <dbReference type="EMBL" id="MBS3057441.1"/>
    </source>
</evidence>
<accession>A0A8T4KSU8</accession>
<dbReference type="Gene3D" id="3.90.1150.10">
    <property type="entry name" value="Aspartate Aminotransferase, domain 1"/>
    <property type="match status" value="1"/>
</dbReference>
<comment type="similarity">
    <text evidence="2">Belongs to the class-V pyridoxal-phosphate-dependent aminotransferase family. NifS/IscS subfamily.</text>
</comment>
<dbReference type="InterPro" id="IPR000192">
    <property type="entry name" value="Aminotrans_V_dom"/>
</dbReference>
<dbReference type="EC" id="2.8.1.7" evidence="3"/>
<dbReference type="NCBIfam" id="NF002806">
    <property type="entry name" value="PRK02948.1"/>
    <property type="match status" value="1"/>
</dbReference>
<dbReference type="GO" id="GO:0051536">
    <property type="term" value="F:iron-sulfur cluster binding"/>
    <property type="evidence" value="ECO:0007669"/>
    <property type="project" value="UniProtKB-KW"/>
</dbReference>
<keyword evidence="8" id="KW-0411">Iron-sulfur</keyword>
<dbReference type="PROSITE" id="PS00595">
    <property type="entry name" value="AA_TRANSFER_CLASS_5"/>
    <property type="match status" value="1"/>
</dbReference>